<reference evidence="3" key="1">
    <citation type="submission" date="2023-03" db="EMBL/GenBank/DDBJ databases">
        <title>Massive genome expansion in bonnet fungi (Mycena s.s.) driven by repeated elements and novel gene families across ecological guilds.</title>
        <authorList>
            <consortium name="Lawrence Berkeley National Laboratory"/>
            <person name="Harder C.B."/>
            <person name="Miyauchi S."/>
            <person name="Viragh M."/>
            <person name="Kuo A."/>
            <person name="Thoen E."/>
            <person name="Andreopoulos B."/>
            <person name="Lu D."/>
            <person name="Skrede I."/>
            <person name="Drula E."/>
            <person name="Henrissat B."/>
            <person name="Morin E."/>
            <person name="Kohler A."/>
            <person name="Barry K."/>
            <person name="LaButti K."/>
            <person name="Morin E."/>
            <person name="Salamov A."/>
            <person name="Lipzen A."/>
            <person name="Mereny Z."/>
            <person name="Hegedus B."/>
            <person name="Baldrian P."/>
            <person name="Stursova M."/>
            <person name="Weitz H."/>
            <person name="Taylor A."/>
            <person name="Grigoriev I.V."/>
            <person name="Nagy L.G."/>
            <person name="Martin F."/>
            <person name="Kauserud H."/>
        </authorList>
    </citation>
    <scope>NUCLEOTIDE SEQUENCE</scope>
    <source>
        <strain evidence="3">CBHHK200</strain>
    </source>
</reference>
<dbReference type="EMBL" id="JARJCM010000063">
    <property type="protein sequence ID" value="KAJ7033639.1"/>
    <property type="molecule type" value="Genomic_DNA"/>
</dbReference>
<protein>
    <submittedName>
        <fullName evidence="3">Uncharacterized protein</fullName>
    </submittedName>
</protein>
<evidence type="ECO:0000313" key="5">
    <source>
        <dbReference type="Proteomes" id="UP001218188"/>
    </source>
</evidence>
<evidence type="ECO:0000256" key="2">
    <source>
        <dbReference type="SAM" id="Phobius"/>
    </source>
</evidence>
<feature type="transmembrane region" description="Helical" evidence="2">
    <location>
        <begin position="66"/>
        <end position="88"/>
    </location>
</feature>
<feature type="region of interest" description="Disordered" evidence="1">
    <location>
        <begin position="102"/>
        <end position="130"/>
    </location>
</feature>
<evidence type="ECO:0000313" key="4">
    <source>
        <dbReference type="EMBL" id="KAJ7033639.1"/>
    </source>
</evidence>
<dbReference type="AlphaFoldDB" id="A0AAD6S9P4"/>
<organism evidence="3 5">
    <name type="scientific">Mycena alexandri</name>
    <dbReference type="NCBI Taxonomy" id="1745969"/>
    <lineage>
        <taxon>Eukaryota</taxon>
        <taxon>Fungi</taxon>
        <taxon>Dikarya</taxon>
        <taxon>Basidiomycota</taxon>
        <taxon>Agaricomycotina</taxon>
        <taxon>Agaricomycetes</taxon>
        <taxon>Agaricomycetidae</taxon>
        <taxon>Agaricales</taxon>
        <taxon>Marasmiineae</taxon>
        <taxon>Mycenaceae</taxon>
        <taxon>Mycena</taxon>
    </lineage>
</organism>
<evidence type="ECO:0000313" key="3">
    <source>
        <dbReference type="EMBL" id="KAJ7023668.1"/>
    </source>
</evidence>
<proteinExistence type="predicted"/>
<feature type="compositionally biased region" description="Polar residues" evidence="1">
    <location>
        <begin position="114"/>
        <end position="126"/>
    </location>
</feature>
<dbReference type="Proteomes" id="UP001218188">
    <property type="component" value="Unassembled WGS sequence"/>
</dbReference>
<dbReference type="EMBL" id="JARJCM010000185">
    <property type="protein sequence ID" value="KAJ7023668.1"/>
    <property type="molecule type" value="Genomic_DNA"/>
</dbReference>
<sequence length="224" mass="24835">MVCYLQHHDLKFLSKHNEFNYRIYIIAHFFLRRYSDNHNNKRLSLSSAPAAPSQSSSAVNSGPHRLSVGIIFAILIPVLFFLFLLGLARWCRRRRKISPDLEAHPRPPRWFNRPSYQGRSSGSNGHRSTDLESVHAVPASISPPSFIAARPLTLQTIFSNSASSDNATTTPISPAVSDSETEPTWPAFRSLDPVAELQFPARMHALIAANALLAELAGESPPTP</sequence>
<feature type="region of interest" description="Disordered" evidence="1">
    <location>
        <begin position="162"/>
        <end position="184"/>
    </location>
</feature>
<keyword evidence="2" id="KW-0472">Membrane</keyword>
<keyword evidence="2" id="KW-1133">Transmembrane helix</keyword>
<evidence type="ECO:0000256" key="1">
    <source>
        <dbReference type="SAM" id="MobiDB-lite"/>
    </source>
</evidence>
<name>A0AAD6S9P4_9AGAR</name>
<accession>A0AAD6S9P4</accession>
<keyword evidence="5" id="KW-1185">Reference proteome</keyword>
<gene>
    <name evidence="4" type="ORF">C8F04DRAFT_1260634</name>
    <name evidence="3" type="ORF">C8F04DRAFT_1271237</name>
</gene>
<keyword evidence="2" id="KW-0812">Transmembrane</keyword>
<comment type="caution">
    <text evidence="3">The sequence shown here is derived from an EMBL/GenBank/DDBJ whole genome shotgun (WGS) entry which is preliminary data.</text>
</comment>